<feature type="compositionally biased region" description="Acidic residues" evidence="1">
    <location>
        <begin position="1"/>
        <end position="22"/>
    </location>
</feature>
<comment type="caution">
    <text evidence="2">The sequence shown here is derived from an EMBL/GenBank/DDBJ whole genome shotgun (WGS) entry which is preliminary data.</text>
</comment>
<accession>A0AAV9W1K2</accession>
<organism evidence="2 3">
    <name type="scientific">Arthrobotrys musiformis</name>
    <dbReference type="NCBI Taxonomy" id="47236"/>
    <lineage>
        <taxon>Eukaryota</taxon>
        <taxon>Fungi</taxon>
        <taxon>Dikarya</taxon>
        <taxon>Ascomycota</taxon>
        <taxon>Pezizomycotina</taxon>
        <taxon>Orbiliomycetes</taxon>
        <taxon>Orbiliales</taxon>
        <taxon>Orbiliaceae</taxon>
        <taxon>Arthrobotrys</taxon>
    </lineage>
</organism>
<reference evidence="2 3" key="1">
    <citation type="submission" date="2023-08" db="EMBL/GenBank/DDBJ databases">
        <authorList>
            <person name="Palmer J.M."/>
        </authorList>
    </citation>
    <scope>NUCLEOTIDE SEQUENCE [LARGE SCALE GENOMIC DNA]</scope>
    <source>
        <strain evidence="2 3">TWF481</strain>
    </source>
</reference>
<protein>
    <submittedName>
        <fullName evidence="2">Uncharacterized protein</fullName>
    </submittedName>
</protein>
<feature type="compositionally biased region" description="Low complexity" evidence="1">
    <location>
        <begin position="25"/>
        <end position="35"/>
    </location>
</feature>
<keyword evidence="3" id="KW-1185">Reference proteome</keyword>
<evidence type="ECO:0000313" key="3">
    <source>
        <dbReference type="Proteomes" id="UP001370758"/>
    </source>
</evidence>
<dbReference type="AlphaFoldDB" id="A0AAV9W1K2"/>
<dbReference type="EMBL" id="JAVHJL010000007">
    <property type="protein sequence ID" value="KAK6499880.1"/>
    <property type="molecule type" value="Genomic_DNA"/>
</dbReference>
<dbReference type="Proteomes" id="UP001370758">
    <property type="component" value="Unassembled WGS sequence"/>
</dbReference>
<feature type="region of interest" description="Disordered" evidence="1">
    <location>
        <begin position="1"/>
        <end position="72"/>
    </location>
</feature>
<proteinExistence type="predicted"/>
<evidence type="ECO:0000313" key="2">
    <source>
        <dbReference type="EMBL" id="KAK6499880.1"/>
    </source>
</evidence>
<evidence type="ECO:0000256" key="1">
    <source>
        <dbReference type="SAM" id="MobiDB-lite"/>
    </source>
</evidence>
<name>A0AAV9W1K2_9PEZI</name>
<gene>
    <name evidence="2" type="ORF">TWF481_010237</name>
</gene>
<sequence length="91" mass="10236">MESESEESVKEEEEEESDEEEDFRPAPNARAAATARKGRRVSAPARQISARVEAALTPQPRRSDRRRTIAGTLVETVTEGSVKKRRSRVKK</sequence>